<keyword evidence="1" id="KW-0175">Coiled coil</keyword>
<feature type="transmembrane region" description="Helical" evidence="2">
    <location>
        <begin position="172"/>
        <end position="193"/>
    </location>
</feature>
<keyword evidence="2" id="KW-0812">Transmembrane</keyword>
<dbReference type="Proteomes" id="UP001499959">
    <property type="component" value="Unassembled WGS sequence"/>
</dbReference>
<feature type="coiled-coil region" evidence="1">
    <location>
        <begin position="357"/>
        <end position="384"/>
    </location>
</feature>
<evidence type="ECO:0000313" key="3">
    <source>
        <dbReference type="EMBL" id="GAA4797156.1"/>
    </source>
</evidence>
<dbReference type="RefSeq" id="WP_345303553.1">
    <property type="nucleotide sequence ID" value="NZ_BAABJE010000012.1"/>
</dbReference>
<evidence type="ECO:0000256" key="2">
    <source>
        <dbReference type="SAM" id="Phobius"/>
    </source>
</evidence>
<sequence length="463" mass="49884">MKTEPHAEPRRDPPSSSTRLRRAMAVRFSLLADKADDAVIERRIREGVALQGATPWILMFAIFIASIGLNVNSTAVIIGAMLISPLMGPIMGVGLGAAVYDFALIRTSLWNLAIASAISLGVSTLYFLVTPLAEAQSELLARTSPTLWDVLIALFGGLAGIVGITREEKSNVIPGVAIATALMPPLCTAGYGLATGQWQYFGGAFYLYSINCVFIALATVIGIRLVRVPVHASVDSTVERRLRNGLLMLALATALPSAWLAYRLVQQEVFKSRAIAFVRDEFAFDRAHVADTRVDPATRAIEVSLIGLPLDRPTLQRIEGKLATAGLPGAKMLVHQAGENDRIDVTALKSSLLSDLYRDSQDALQKKDAELAALRDRLAAREALLNQTDAIAAELRALLPATTSVTLSQGYRIADGAETSPVVQLIVQSSDDIDEADRDRIVAWFKARAGTDAVAVVFDRPQD</sequence>
<feature type="transmembrane region" description="Helical" evidence="2">
    <location>
        <begin position="75"/>
        <end position="100"/>
    </location>
</feature>
<feature type="transmembrane region" description="Helical" evidence="2">
    <location>
        <begin position="48"/>
        <end position="69"/>
    </location>
</feature>
<feature type="transmembrane region" description="Helical" evidence="2">
    <location>
        <begin position="112"/>
        <end position="133"/>
    </location>
</feature>
<organism evidence="3 4">
    <name type="scientific">Lysobacter hankyongensis</name>
    <dbReference type="NCBI Taxonomy" id="1176535"/>
    <lineage>
        <taxon>Bacteria</taxon>
        <taxon>Pseudomonadati</taxon>
        <taxon>Pseudomonadota</taxon>
        <taxon>Gammaproteobacteria</taxon>
        <taxon>Lysobacterales</taxon>
        <taxon>Lysobacteraceae</taxon>
        <taxon>Lysobacter</taxon>
    </lineage>
</organism>
<dbReference type="PANTHER" id="PTHR20992">
    <property type="entry name" value="AT15442P-RELATED"/>
    <property type="match status" value="1"/>
</dbReference>
<feature type="transmembrane region" description="Helical" evidence="2">
    <location>
        <begin position="246"/>
        <end position="265"/>
    </location>
</feature>
<proteinExistence type="predicted"/>
<feature type="transmembrane region" description="Helical" evidence="2">
    <location>
        <begin position="145"/>
        <end position="165"/>
    </location>
</feature>
<accession>A0ABP9BLV4</accession>
<reference evidence="4" key="1">
    <citation type="journal article" date="2019" name="Int. J. Syst. Evol. Microbiol.">
        <title>The Global Catalogue of Microorganisms (GCM) 10K type strain sequencing project: providing services to taxonomists for standard genome sequencing and annotation.</title>
        <authorList>
            <consortium name="The Broad Institute Genomics Platform"/>
            <consortium name="The Broad Institute Genome Sequencing Center for Infectious Disease"/>
            <person name="Wu L."/>
            <person name="Ma J."/>
        </authorList>
    </citation>
    <scope>NUCLEOTIDE SEQUENCE [LARGE SCALE GENOMIC DNA]</scope>
    <source>
        <strain evidence="4">JCM 18204</strain>
    </source>
</reference>
<dbReference type="EMBL" id="BAABJE010000012">
    <property type="protein sequence ID" value="GAA4797156.1"/>
    <property type="molecule type" value="Genomic_DNA"/>
</dbReference>
<keyword evidence="2" id="KW-0472">Membrane</keyword>
<keyword evidence="2" id="KW-1133">Transmembrane helix</keyword>
<evidence type="ECO:0000256" key="1">
    <source>
        <dbReference type="SAM" id="Coils"/>
    </source>
</evidence>
<evidence type="ECO:0000313" key="4">
    <source>
        <dbReference type="Proteomes" id="UP001499959"/>
    </source>
</evidence>
<protein>
    <submittedName>
        <fullName evidence="3">TIGR00341 family protein</fullName>
    </submittedName>
</protein>
<dbReference type="PANTHER" id="PTHR20992:SF9">
    <property type="entry name" value="AT15442P-RELATED"/>
    <property type="match status" value="1"/>
</dbReference>
<keyword evidence="4" id="KW-1185">Reference proteome</keyword>
<feature type="transmembrane region" description="Helical" evidence="2">
    <location>
        <begin position="205"/>
        <end position="226"/>
    </location>
</feature>
<gene>
    <name evidence="3" type="ORF">GCM10023307_23770</name>
</gene>
<name>A0ABP9BLV4_9GAMM</name>
<comment type="caution">
    <text evidence="3">The sequence shown here is derived from an EMBL/GenBank/DDBJ whole genome shotgun (WGS) entry which is preliminary data.</text>
</comment>
<dbReference type="InterPro" id="IPR005240">
    <property type="entry name" value="DUF389"/>
</dbReference>
<dbReference type="Pfam" id="PF04087">
    <property type="entry name" value="DUF389"/>
    <property type="match status" value="1"/>
</dbReference>